<dbReference type="InterPro" id="IPR036265">
    <property type="entry name" value="HIT-like_sf"/>
</dbReference>
<dbReference type="Pfam" id="PF01230">
    <property type="entry name" value="HIT"/>
    <property type="match status" value="1"/>
</dbReference>
<dbReference type="GO" id="GO:0003824">
    <property type="term" value="F:catalytic activity"/>
    <property type="evidence" value="ECO:0007669"/>
    <property type="project" value="InterPro"/>
</dbReference>
<evidence type="ECO:0000313" key="2">
    <source>
        <dbReference type="EMBL" id="EQD53067.1"/>
    </source>
</evidence>
<dbReference type="PRINTS" id="PR00332">
    <property type="entry name" value="HISTRIAD"/>
</dbReference>
<dbReference type="PROSITE" id="PS51084">
    <property type="entry name" value="HIT_2"/>
    <property type="match status" value="1"/>
</dbReference>
<dbReference type="EMBL" id="AUZY01006833">
    <property type="protein sequence ID" value="EQD53067.1"/>
    <property type="molecule type" value="Genomic_DNA"/>
</dbReference>
<name>T1A7W5_9ZZZZ</name>
<dbReference type="AlphaFoldDB" id="T1A7W5"/>
<dbReference type="PROSITE" id="PS00892">
    <property type="entry name" value="HIT_1"/>
    <property type="match status" value="1"/>
</dbReference>
<dbReference type="InterPro" id="IPR001310">
    <property type="entry name" value="Histidine_triad_HIT"/>
</dbReference>
<dbReference type="GO" id="GO:0009117">
    <property type="term" value="P:nucleotide metabolic process"/>
    <property type="evidence" value="ECO:0007669"/>
    <property type="project" value="TreeGrafter"/>
</dbReference>
<feature type="domain" description="HIT" evidence="1">
    <location>
        <begin position="20"/>
        <end position="125"/>
    </location>
</feature>
<dbReference type="InterPro" id="IPR019808">
    <property type="entry name" value="Histidine_triad_CS"/>
</dbReference>
<gene>
    <name evidence="2" type="ORF">B1B_10436</name>
</gene>
<dbReference type="Gene3D" id="3.30.428.10">
    <property type="entry name" value="HIT-like"/>
    <property type="match status" value="1"/>
</dbReference>
<comment type="caution">
    <text evidence="2">The sequence shown here is derived from an EMBL/GenBank/DDBJ whole genome shotgun (WGS) entry which is preliminary data.</text>
</comment>
<protein>
    <submittedName>
        <fullName evidence="2">HIT family protein</fullName>
    </submittedName>
</protein>
<evidence type="ECO:0000259" key="1">
    <source>
        <dbReference type="PROSITE" id="PS51084"/>
    </source>
</evidence>
<reference evidence="2" key="2">
    <citation type="journal article" date="2014" name="ISME J.">
        <title>Microbial stratification in low pH oxic and suboxic macroscopic growths along an acid mine drainage.</title>
        <authorList>
            <person name="Mendez-Garcia C."/>
            <person name="Mesa V."/>
            <person name="Sprenger R.R."/>
            <person name="Richter M."/>
            <person name="Diez M.S."/>
            <person name="Solano J."/>
            <person name="Bargiela R."/>
            <person name="Golyshina O.V."/>
            <person name="Manteca A."/>
            <person name="Ramos J.L."/>
            <person name="Gallego J.R."/>
            <person name="Llorente I."/>
            <person name="Martins Dos Santos V.A."/>
            <person name="Jensen O.N."/>
            <person name="Pelaez A.I."/>
            <person name="Sanchez J."/>
            <person name="Ferrer M."/>
        </authorList>
    </citation>
    <scope>NUCLEOTIDE SEQUENCE</scope>
</reference>
<organism evidence="2">
    <name type="scientific">mine drainage metagenome</name>
    <dbReference type="NCBI Taxonomy" id="410659"/>
    <lineage>
        <taxon>unclassified sequences</taxon>
        <taxon>metagenomes</taxon>
        <taxon>ecological metagenomes</taxon>
    </lineage>
</organism>
<dbReference type="InterPro" id="IPR011146">
    <property type="entry name" value="HIT-like"/>
</dbReference>
<reference evidence="2" key="1">
    <citation type="submission" date="2013-08" db="EMBL/GenBank/DDBJ databases">
        <authorList>
            <person name="Mendez C."/>
            <person name="Richter M."/>
            <person name="Ferrer M."/>
            <person name="Sanchez J."/>
        </authorList>
    </citation>
    <scope>NUCLEOTIDE SEQUENCE</scope>
</reference>
<proteinExistence type="predicted"/>
<dbReference type="SUPFAM" id="SSF54197">
    <property type="entry name" value="HIT-like"/>
    <property type="match status" value="1"/>
</dbReference>
<dbReference type="PANTHER" id="PTHR46648">
    <property type="entry name" value="HIT FAMILY PROTEIN 1"/>
    <property type="match status" value="1"/>
</dbReference>
<accession>T1A7W5</accession>
<sequence>MTDSSIGVGVTESAPADGCIFCAIVARRAPAWIVYEDANSLAFLDLFPFTRGHLLVIPKRHVPRLTELRRSEYEEFFHALATVCRRADRLSPDYNVALNQGARAGQIVFHLHFHVIPRYGEPNPFHQSPRARLSDDDARALLKELGEE</sequence>
<dbReference type="PANTHER" id="PTHR46648:SF1">
    <property type="entry name" value="ADENOSINE 5'-MONOPHOSPHORAMIDASE HNT1"/>
    <property type="match status" value="1"/>
</dbReference>